<dbReference type="Proteomes" id="UP000285530">
    <property type="component" value="Unassembled WGS sequence"/>
</dbReference>
<dbReference type="InterPro" id="IPR012702">
    <property type="entry name" value="CP_lyase_PhnF"/>
</dbReference>
<protein>
    <submittedName>
        <fullName evidence="5">Phosphonate metabolism transcriptional regulator PhnF</fullName>
    </submittedName>
</protein>
<dbReference type="NCBIfam" id="TIGR02325">
    <property type="entry name" value="C_P_lyase_phnF"/>
    <property type="match status" value="1"/>
</dbReference>
<sequence length="234" mass="24879">MTDRTPLWQAIAATLRAEIETGHYRPGTRIPSEAALAARFGVNRHTVRHALADLAEAGLTHARRGAGVFVLARPTDYPLGRRVRFSQNLAAAGRSGTHRFTRLETRPCDAGEAEALALTQGDPVHLVEGLSLADDQPVALFRSVLPGRLEGFLEAARDRQSITAALAACGVADYTRASTRITAKLASATQGALLQLPQGAPILRSVAVNVDGGGRPVEYGRTWFAGDRVSLVVG</sequence>
<dbReference type="InterPro" id="IPR036388">
    <property type="entry name" value="WH-like_DNA-bd_sf"/>
</dbReference>
<organism evidence="5 6">
    <name type="scientific">Paracoccus aestuarii</name>
    <dbReference type="NCBI Taxonomy" id="453842"/>
    <lineage>
        <taxon>Bacteria</taxon>
        <taxon>Pseudomonadati</taxon>
        <taxon>Pseudomonadota</taxon>
        <taxon>Alphaproteobacteria</taxon>
        <taxon>Rhodobacterales</taxon>
        <taxon>Paracoccaceae</taxon>
        <taxon>Paracoccus</taxon>
    </lineage>
</organism>
<dbReference type="GO" id="GO:0003677">
    <property type="term" value="F:DNA binding"/>
    <property type="evidence" value="ECO:0007669"/>
    <property type="project" value="UniProtKB-KW"/>
</dbReference>
<dbReference type="Pfam" id="PF07702">
    <property type="entry name" value="UTRA"/>
    <property type="match status" value="1"/>
</dbReference>
<evidence type="ECO:0000313" key="5">
    <source>
        <dbReference type="EMBL" id="RJL06189.1"/>
    </source>
</evidence>
<dbReference type="AlphaFoldDB" id="A0A418ZZZ7"/>
<dbReference type="PROSITE" id="PS50949">
    <property type="entry name" value="HTH_GNTR"/>
    <property type="match status" value="1"/>
</dbReference>
<gene>
    <name evidence="5" type="primary">phnF</name>
    <name evidence="5" type="ORF">D3P06_04590</name>
</gene>
<dbReference type="GO" id="GO:0003700">
    <property type="term" value="F:DNA-binding transcription factor activity"/>
    <property type="evidence" value="ECO:0007669"/>
    <property type="project" value="InterPro"/>
</dbReference>
<dbReference type="InterPro" id="IPR000524">
    <property type="entry name" value="Tscrpt_reg_HTH_GntR"/>
</dbReference>
<dbReference type="InterPro" id="IPR011663">
    <property type="entry name" value="UTRA"/>
</dbReference>
<dbReference type="PANTHER" id="PTHR44846">
    <property type="entry name" value="MANNOSYL-D-GLYCERATE TRANSPORT/METABOLISM SYSTEM REPRESSOR MNGR-RELATED"/>
    <property type="match status" value="1"/>
</dbReference>
<evidence type="ECO:0000313" key="6">
    <source>
        <dbReference type="Proteomes" id="UP000285530"/>
    </source>
</evidence>
<dbReference type="Gene3D" id="3.40.1410.10">
    <property type="entry name" value="Chorismate lyase-like"/>
    <property type="match status" value="1"/>
</dbReference>
<dbReference type="Pfam" id="PF00392">
    <property type="entry name" value="GntR"/>
    <property type="match status" value="1"/>
</dbReference>
<dbReference type="SMART" id="SM00345">
    <property type="entry name" value="HTH_GNTR"/>
    <property type="match status" value="1"/>
</dbReference>
<dbReference type="Gene3D" id="1.10.10.10">
    <property type="entry name" value="Winged helix-like DNA-binding domain superfamily/Winged helix DNA-binding domain"/>
    <property type="match status" value="1"/>
</dbReference>
<name>A0A418ZZZ7_9RHOB</name>
<dbReference type="SUPFAM" id="SSF46785">
    <property type="entry name" value="Winged helix' DNA-binding domain"/>
    <property type="match status" value="1"/>
</dbReference>
<evidence type="ECO:0000259" key="4">
    <source>
        <dbReference type="PROSITE" id="PS50949"/>
    </source>
</evidence>
<accession>A0A418ZZZ7</accession>
<keyword evidence="6" id="KW-1185">Reference proteome</keyword>
<evidence type="ECO:0000256" key="2">
    <source>
        <dbReference type="ARBA" id="ARBA00023125"/>
    </source>
</evidence>
<evidence type="ECO:0000256" key="1">
    <source>
        <dbReference type="ARBA" id="ARBA00023015"/>
    </source>
</evidence>
<proteinExistence type="predicted"/>
<dbReference type="OrthoDB" id="9800645at2"/>
<keyword evidence="3" id="KW-0804">Transcription</keyword>
<evidence type="ECO:0000256" key="3">
    <source>
        <dbReference type="ARBA" id="ARBA00023163"/>
    </source>
</evidence>
<reference evidence="5 6" key="1">
    <citation type="submission" date="2018-09" db="EMBL/GenBank/DDBJ databases">
        <title>Paracoccus onubensis nov. sp. a moderate halophilic bacterium isolated from Gruta de las Maravillas (Aracena, Spain).</title>
        <authorList>
            <person name="Jurado V."/>
            <person name="Gutierrez-Patricio S."/>
            <person name="Gonzalez-Pimentel J.L."/>
            <person name="Laiz L."/>
            <person name="Saiz-Jimenez C."/>
        </authorList>
    </citation>
    <scope>NUCLEOTIDE SEQUENCE [LARGE SCALE GENOMIC DNA]</scope>
    <source>
        <strain evidence="5 6">DSM 19484</strain>
    </source>
</reference>
<dbReference type="SUPFAM" id="SSF64288">
    <property type="entry name" value="Chorismate lyase-like"/>
    <property type="match status" value="1"/>
</dbReference>
<dbReference type="InterPro" id="IPR050679">
    <property type="entry name" value="Bact_HTH_transcr_reg"/>
</dbReference>
<dbReference type="InterPro" id="IPR036390">
    <property type="entry name" value="WH_DNA-bd_sf"/>
</dbReference>
<dbReference type="GO" id="GO:0045892">
    <property type="term" value="P:negative regulation of DNA-templated transcription"/>
    <property type="evidence" value="ECO:0007669"/>
    <property type="project" value="TreeGrafter"/>
</dbReference>
<dbReference type="SMART" id="SM00866">
    <property type="entry name" value="UTRA"/>
    <property type="match status" value="1"/>
</dbReference>
<keyword evidence="1" id="KW-0805">Transcription regulation</keyword>
<keyword evidence="2" id="KW-0238">DNA-binding</keyword>
<dbReference type="RefSeq" id="WP_119885434.1">
    <property type="nucleotide sequence ID" value="NZ_CP067169.1"/>
</dbReference>
<dbReference type="PRINTS" id="PR00035">
    <property type="entry name" value="HTHGNTR"/>
</dbReference>
<feature type="domain" description="HTH gntR-type" evidence="4">
    <location>
        <begin position="5"/>
        <end position="73"/>
    </location>
</feature>
<dbReference type="CDD" id="cd07377">
    <property type="entry name" value="WHTH_GntR"/>
    <property type="match status" value="1"/>
</dbReference>
<comment type="caution">
    <text evidence="5">The sequence shown here is derived from an EMBL/GenBank/DDBJ whole genome shotgun (WGS) entry which is preliminary data.</text>
</comment>
<dbReference type="PANTHER" id="PTHR44846:SF1">
    <property type="entry name" value="MANNOSYL-D-GLYCERATE TRANSPORT_METABOLISM SYSTEM REPRESSOR MNGR-RELATED"/>
    <property type="match status" value="1"/>
</dbReference>
<dbReference type="EMBL" id="QZEV01000012">
    <property type="protein sequence ID" value="RJL06189.1"/>
    <property type="molecule type" value="Genomic_DNA"/>
</dbReference>
<dbReference type="InterPro" id="IPR028978">
    <property type="entry name" value="Chorismate_lyase_/UTRA_dom_sf"/>
</dbReference>